<dbReference type="PANTHER" id="PTHR42776">
    <property type="entry name" value="SERINE PEPTIDASE S9 FAMILY MEMBER"/>
    <property type="match status" value="1"/>
</dbReference>
<organism evidence="4">
    <name type="scientific">marine metagenome</name>
    <dbReference type="NCBI Taxonomy" id="408172"/>
    <lineage>
        <taxon>unclassified sequences</taxon>
        <taxon>metagenomes</taxon>
        <taxon>ecological metagenomes</taxon>
    </lineage>
</organism>
<dbReference type="PANTHER" id="PTHR42776:SF27">
    <property type="entry name" value="DIPEPTIDYL PEPTIDASE FAMILY MEMBER 6"/>
    <property type="match status" value="1"/>
</dbReference>
<dbReference type="AlphaFoldDB" id="A0A381NUF9"/>
<feature type="region of interest" description="Disordered" evidence="2">
    <location>
        <begin position="316"/>
        <end position="335"/>
    </location>
</feature>
<dbReference type="EMBL" id="UINC01000599">
    <property type="protein sequence ID" value="SUZ58117.1"/>
    <property type="molecule type" value="Genomic_DNA"/>
</dbReference>
<dbReference type="InterPro" id="IPR001375">
    <property type="entry name" value="Peptidase_S9_cat"/>
</dbReference>
<sequence>MFKRSVFIALILVSAAGDSVIAQQDGLFTPNTALDVMSGSIADVTSDGRWLAVTVQSRRDRTDVDHMRFGDPTYVSPASTRVLLIETTSGDQEWLFGDPVQVRGLTWSPDDTQLGYFLMVGGQYQLRVYDIESGNTRSVSLGTTKEISSNSPLIWAPDGSSVLLSLRPEAWAEEARQAFAVMTSGPVVVQDSRNDFLAWDRVRNLASRQVAALVSVSSGSVEEILPEADVQGLRFGESGDFVTYTAVKPQKTAYERNEGTEYEILKLVLDGSAPESIVASSERRTNPNWNKAGDAFVYSEEGNVFLRKLEEDSTANLTEQHRGSVSEDDSTKMSFSPMRWSPDDQNILMSSQTGWHILSPDDGGLELVLPLEEDEESRPSRSVQSWSEDGRYIYFTYSASDEWQRGLKRLDLQSGVIETMMLDENLYRSFNFSDDGGTVIYRMSDGNRPDEIWAASENFSERKQLTDLNSQLADLPLSKTELIEYLDIDGNTLYGILYYPVGYEPGRKYPLVAEIYEQFFDNGYNENMNLITAQGWFGFRPSVRFEEGFPGEAWLKAVPSAINKLVDRGIVDNDKIGVYGQSYGGYAVNLLITQTDRFAAAANVSGKVNMISFLGDSPRITTRNYRAAEIGQDRIGATLWEQPQKYIEHSAIMFADRINTPLLMLSGEGDWNVPATNQREMYYALRRLGKEVVWVNYMSGGHGAGRASSAEDFVDHWERMFDWFREYFDEGNGGRPVSQDGS</sequence>
<dbReference type="Pfam" id="PF00326">
    <property type="entry name" value="Peptidase_S9"/>
    <property type="match status" value="1"/>
</dbReference>
<evidence type="ECO:0000313" key="4">
    <source>
        <dbReference type="EMBL" id="SUZ58117.1"/>
    </source>
</evidence>
<evidence type="ECO:0000259" key="3">
    <source>
        <dbReference type="Pfam" id="PF00326"/>
    </source>
</evidence>
<dbReference type="Gene3D" id="2.120.10.30">
    <property type="entry name" value="TolB, C-terminal domain"/>
    <property type="match status" value="2"/>
</dbReference>
<dbReference type="SUPFAM" id="SSF82171">
    <property type="entry name" value="DPP6 N-terminal domain-like"/>
    <property type="match status" value="1"/>
</dbReference>
<feature type="compositionally biased region" description="Basic and acidic residues" evidence="2">
    <location>
        <begin position="319"/>
        <end position="331"/>
    </location>
</feature>
<dbReference type="InterPro" id="IPR011042">
    <property type="entry name" value="6-blade_b-propeller_TolB-like"/>
</dbReference>
<evidence type="ECO:0000256" key="1">
    <source>
        <dbReference type="ARBA" id="ARBA00022801"/>
    </source>
</evidence>
<keyword evidence="1" id="KW-0378">Hydrolase</keyword>
<accession>A0A381NUF9</accession>
<name>A0A381NUF9_9ZZZZ</name>
<reference evidence="4" key="1">
    <citation type="submission" date="2018-05" db="EMBL/GenBank/DDBJ databases">
        <authorList>
            <person name="Lanie J.A."/>
            <person name="Ng W.-L."/>
            <person name="Kazmierczak K.M."/>
            <person name="Andrzejewski T.M."/>
            <person name="Davidsen T.M."/>
            <person name="Wayne K.J."/>
            <person name="Tettelin H."/>
            <person name="Glass J.I."/>
            <person name="Rusch D."/>
            <person name="Podicherti R."/>
            <person name="Tsui H.-C.T."/>
            <person name="Winkler M.E."/>
        </authorList>
    </citation>
    <scope>NUCLEOTIDE SEQUENCE</scope>
</reference>
<dbReference type="GO" id="GO:0006508">
    <property type="term" value="P:proteolysis"/>
    <property type="evidence" value="ECO:0007669"/>
    <property type="project" value="InterPro"/>
</dbReference>
<dbReference type="SUPFAM" id="SSF53474">
    <property type="entry name" value="alpha/beta-Hydrolases"/>
    <property type="match status" value="1"/>
</dbReference>
<dbReference type="Gene3D" id="3.40.50.1820">
    <property type="entry name" value="alpha/beta hydrolase"/>
    <property type="match status" value="1"/>
</dbReference>
<dbReference type="InterPro" id="IPR029058">
    <property type="entry name" value="AB_hydrolase_fold"/>
</dbReference>
<proteinExistence type="predicted"/>
<evidence type="ECO:0000256" key="2">
    <source>
        <dbReference type="SAM" id="MobiDB-lite"/>
    </source>
</evidence>
<protein>
    <recommendedName>
        <fullName evidence="3">Peptidase S9 prolyl oligopeptidase catalytic domain-containing protein</fullName>
    </recommendedName>
</protein>
<gene>
    <name evidence="4" type="ORF">METZ01_LOCUS10971</name>
</gene>
<dbReference type="GO" id="GO:0004252">
    <property type="term" value="F:serine-type endopeptidase activity"/>
    <property type="evidence" value="ECO:0007669"/>
    <property type="project" value="TreeGrafter"/>
</dbReference>
<feature type="domain" description="Peptidase S9 prolyl oligopeptidase catalytic" evidence="3">
    <location>
        <begin position="561"/>
        <end position="729"/>
    </location>
</feature>